<proteinExistence type="predicted"/>
<feature type="chain" id="PRO_5040782276" evidence="1">
    <location>
        <begin position="21"/>
        <end position="159"/>
    </location>
</feature>
<dbReference type="OrthoDB" id="5230873at2759"/>
<comment type="caution">
    <text evidence="2">The sequence shown here is derived from an EMBL/GenBank/DDBJ whole genome shotgun (WGS) entry which is preliminary data.</text>
</comment>
<gene>
    <name evidence="2" type="ORF">N0V91_006270</name>
</gene>
<sequence length="159" mass="17081">MFFHFPYVVTALACAQGVLSIANDFSLYAYGEGLPTGMKLFHADVALTDDFKFVASPEGNVTWSRQPSMYIGADVNDLKTVGFATEDDLSEGAIVKGFGLFGGWAYNNRKAGAIEMNFVATPANEPGLYHVKWNAASTKIAGDHVPISLRTEAPAAPQN</sequence>
<organism evidence="2 3">
    <name type="scientific">Didymella pomorum</name>
    <dbReference type="NCBI Taxonomy" id="749634"/>
    <lineage>
        <taxon>Eukaryota</taxon>
        <taxon>Fungi</taxon>
        <taxon>Dikarya</taxon>
        <taxon>Ascomycota</taxon>
        <taxon>Pezizomycotina</taxon>
        <taxon>Dothideomycetes</taxon>
        <taxon>Pleosporomycetidae</taxon>
        <taxon>Pleosporales</taxon>
        <taxon>Pleosporineae</taxon>
        <taxon>Didymellaceae</taxon>
        <taxon>Didymella</taxon>
    </lineage>
</organism>
<evidence type="ECO:0000313" key="2">
    <source>
        <dbReference type="EMBL" id="KAJ4403758.1"/>
    </source>
</evidence>
<feature type="signal peptide" evidence="1">
    <location>
        <begin position="1"/>
        <end position="20"/>
    </location>
</feature>
<keyword evidence="3" id="KW-1185">Reference proteome</keyword>
<dbReference type="AlphaFoldDB" id="A0A9W8ZD33"/>
<protein>
    <submittedName>
        <fullName evidence="2">Uncharacterized protein</fullName>
    </submittedName>
</protein>
<evidence type="ECO:0000313" key="3">
    <source>
        <dbReference type="Proteomes" id="UP001140510"/>
    </source>
</evidence>
<name>A0A9W8ZD33_9PLEO</name>
<reference evidence="2" key="1">
    <citation type="submission" date="2022-10" db="EMBL/GenBank/DDBJ databases">
        <title>Tapping the CABI collections for fungal endophytes: first genome assemblies for Collariella, Neodidymelliopsis, Ascochyta clinopodiicola, Didymella pomorum, Didymosphaeria variabile, Neocosmospora piperis and Neocucurbitaria cava.</title>
        <authorList>
            <person name="Hill R."/>
        </authorList>
    </citation>
    <scope>NUCLEOTIDE SEQUENCE</scope>
    <source>
        <strain evidence="2">IMI 355091</strain>
    </source>
</reference>
<evidence type="ECO:0000256" key="1">
    <source>
        <dbReference type="SAM" id="SignalP"/>
    </source>
</evidence>
<keyword evidence="1" id="KW-0732">Signal</keyword>
<dbReference type="EMBL" id="JAPEVA010000048">
    <property type="protein sequence ID" value="KAJ4403758.1"/>
    <property type="molecule type" value="Genomic_DNA"/>
</dbReference>
<dbReference type="Proteomes" id="UP001140510">
    <property type="component" value="Unassembled WGS sequence"/>
</dbReference>
<accession>A0A9W8ZD33</accession>